<protein>
    <recommendedName>
        <fullName evidence="1">Shisa N-terminal domain-containing protein</fullName>
    </recommendedName>
</protein>
<reference evidence="2" key="1">
    <citation type="journal article" date="2022" name="bioRxiv">
        <title>Sequencing and chromosome-scale assembly of the giantPleurodeles waltlgenome.</title>
        <authorList>
            <person name="Brown T."/>
            <person name="Elewa A."/>
            <person name="Iarovenko S."/>
            <person name="Subramanian E."/>
            <person name="Araus A.J."/>
            <person name="Petzold A."/>
            <person name="Susuki M."/>
            <person name="Suzuki K.-i.T."/>
            <person name="Hayashi T."/>
            <person name="Toyoda A."/>
            <person name="Oliveira C."/>
            <person name="Osipova E."/>
            <person name="Leigh N.D."/>
            <person name="Simon A."/>
            <person name="Yun M.H."/>
        </authorList>
    </citation>
    <scope>NUCLEOTIDE SEQUENCE</scope>
    <source>
        <strain evidence="2">20211129_DDA</strain>
        <tissue evidence="2">Liver</tissue>
    </source>
</reference>
<dbReference type="AlphaFoldDB" id="A0AAV7T196"/>
<dbReference type="Pfam" id="PF13908">
    <property type="entry name" value="Shisa_N"/>
    <property type="match status" value="1"/>
</dbReference>
<proteinExistence type="predicted"/>
<evidence type="ECO:0000259" key="1">
    <source>
        <dbReference type="Pfam" id="PF13908"/>
    </source>
</evidence>
<dbReference type="EMBL" id="JANPWB010000007">
    <property type="protein sequence ID" value="KAJ1170223.1"/>
    <property type="molecule type" value="Genomic_DNA"/>
</dbReference>
<keyword evidence="3" id="KW-1185">Reference proteome</keyword>
<evidence type="ECO:0000313" key="2">
    <source>
        <dbReference type="EMBL" id="KAJ1170223.1"/>
    </source>
</evidence>
<comment type="caution">
    <text evidence="2">The sequence shown here is derived from an EMBL/GenBank/DDBJ whole genome shotgun (WGS) entry which is preliminary data.</text>
</comment>
<gene>
    <name evidence="2" type="ORF">NDU88_002104</name>
</gene>
<name>A0AAV7T196_PLEWA</name>
<dbReference type="Proteomes" id="UP001066276">
    <property type="component" value="Chromosome 4_1"/>
</dbReference>
<sequence>MSAECTSYTNAEKVLVSAFSCPRVPADSEVGAVYCCGFRDNKYCCDDPNSYFPYDHNYMWWLRRIERARKAPGGCEAYQLANIPTSIFHHMVSRVD</sequence>
<dbReference type="InterPro" id="IPR053891">
    <property type="entry name" value="Shisa_N"/>
</dbReference>
<evidence type="ECO:0000313" key="3">
    <source>
        <dbReference type="Proteomes" id="UP001066276"/>
    </source>
</evidence>
<accession>A0AAV7T196</accession>
<organism evidence="2 3">
    <name type="scientific">Pleurodeles waltl</name>
    <name type="common">Iberian ribbed newt</name>
    <dbReference type="NCBI Taxonomy" id="8319"/>
    <lineage>
        <taxon>Eukaryota</taxon>
        <taxon>Metazoa</taxon>
        <taxon>Chordata</taxon>
        <taxon>Craniata</taxon>
        <taxon>Vertebrata</taxon>
        <taxon>Euteleostomi</taxon>
        <taxon>Amphibia</taxon>
        <taxon>Batrachia</taxon>
        <taxon>Caudata</taxon>
        <taxon>Salamandroidea</taxon>
        <taxon>Salamandridae</taxon>
        <taxon>Pleurodelinae</taxon>
        <taxon>Pleurodeles</taxon>
    </lineage>
</organism>
<feature type="domain" description="Shisa N-terminal" evidence="1">
    <location>
        <begin position="4"/>
        <end position="52"/>
    </location>
</feature>